<comment type="subunit">
    <text evidence="2 10">Homodimer.</text>
</comment>
<proteinExistence type="inferred from homology"/>
<dbReference type="Pfam" id="PF01725">
    <property type="entry name" value="Ham1p_like"/>
    <property type="match status" value="1"/>
</dbReference>
<dbReference type="AlphaFoldDB" id="A0A9D7HKA8"/>
<protein>
    <recommendedName>
        <fullName evidence="10">dITP/XTP pyrophosphatase</fullName>
        <ecNumber evidence="10">3.6.1.66</ecNumber>
    </recommendedName>
    <alternativeName>
        <fullName evidence="10">Non-canonical purine NTP pyrophosphatase</fullName>
    </alternativeName>
    <alternativeName>
        <fullName evidence="10">Non-standard purine NTP pyrophosphatase</fullName>
    </alternativeName>
    <alternativeName>
        <fullName evidence="10">Nucleoside-triphosphate diphosphatase</fullName>
    </alternativeName>
    <alternativeName>
        <fullName evidence="10">Nucleoside-triphosphate pyrophosphatase</fullName>
        <shortName evidence="10">NTPase</shortName>
    </alternativeName>
</protein>
<comment type="catalytic activity">
    <reaction evidence="10">
        <text>ITP + H2O = IMP + diphosphate + H(+)</text>
        <dbReference type="Rhea" id="RHEA:29399"/>
        <dbReference type="ChEBI" id="CHEBI:15377"/>
        <dbReference type="ChEBI" id="CHEBI:15378"/>
        <dbReference type="ChEBI" id="CHEBI:33019"/>
        <dbReference type="ChEBI" id="CHEBI:58053"/>
        <dbReference type="ChEBI" id="CHEBI:61402"/>
        <dbReference type="EC" id="3.6.1.66"/>
    </reaction>
</comment>
<comment type="catalytic activity">
    <reaction evidence="8 10">
        <text>dITP + H2O = dIMP + diphosphate + H(+)</text>
        <dbReference type="Rhea" id="RHEA:28342"/>
        <dbReference type="ChEBI" id="CHEBI:15377"/>
        <dbReference type="ChEBI" id="CHEBI:15378"/>
        <dbReference type="ChEBI" id="CHEBI:33019"/>
        <dbReference type="ChEBI" id="CHEBI:61194"/>
        <dbReference type="ChEBI" id="CHEBI:61382"/>
        <dbReference type="EC" id="3.6.1.66"/>
    </reaction>
</comment>
<feature type="binding site" evidence="10">
    <location>
        <position position="72"/>
    </location>
    <ligand>
        <name>Mg(2+)</name>
        <dbReference type="ChEBI" id="CHEBI:18420"/>
    </ligand>
</feature>
<evidence type="ECO:0000256" key="8">
    <source>
        <dbReference type="ARBA" id="ARBA00051875"/>
    </source>
</evidence>
<dbReference type="GO" id="GO:0036220">
    <property type="term" value="F:ITP diphosphatase activity"/>
    <property type="evidence" value="ECO:0007669"/>
    <property type="project" value="UniProtKB-UniRule"/>
</dbReference>
<dbReference type="CDD" id="cd00515">
    <property type="entry name" value="HAM1"/>
    <property type="match status" value="1"/>
</dbReference>
<dbReference type="GO" id="GO:0009117">
    <property type="term" value="P:nucleotide metabolic process"/>
    <property type="evidence" value="ECO:0007669"/>
    <property type="project" value="UniProtKB-KW"/>
</dbReference>
<comment type="caution">
    <text evidence="12">The sequence shown here is derived from an EMBL/GenBank/DDBJ whole genome shotgun (WGS) entry which is preliminary data.</text>
</comment>
<feature type="active site" description="Proton acceptor" evidence="10">
    <location>
        <position position="72"/>
    </location>
</feature>
<keyword evidence="6 10" id="KW-0460">Magnesium</keyword>
<dbReference type="PANTHER" id="PTHR11067">
    <property type="entry name" value="INOSINE TRIPHOSPHATE PYROPHOSPHATASE/HAM1 PROTEIN"/>
    <property type="match status" value="1"/>
</dbReference>
<keyword evidence="4 10" id="KW-0547">Nucleotide-binding</keyword>
<evidence type="ECO:0000256" key="10">
    <source>
        <dbReference type="HAMAP-Rule" id="MF_01405"/>
    </source>
</evidence>
<dbReference type="Proteomes" id="UP000807785">
    <property type="component" value="Unassembled WGS sequence"/>
</dbReference>
<evidence type="ECO:0000313" key="13">
    <source>
        <dbReference type="Proteomes" id="UP000807785"/>
    </source>
</evidence>
<reference evidence="12" key="1">
    <citation type="submission" date="2020-10" db="EMBL/GenBank/DDBJ databases">
        <title>Connecting structure to function with the recovery of over 1000 high-quality activated sludge metagenome-assembled genomes encoding full-length rRNA genes using long-read sequencing.</title>
        <authorList>
            <person name="Singleton C.M."/>
            <person name="Petriglieri F."/>
            <person name="Kristensen J.M."/>
            <person name="Kirkegaard R.H."/>
            <person name="Michaelsen T.Y."/>
            <person name="Andersen M.H."/>
            <person name="Karst S.M."/>
            <person name="Dueholm M.S."/>
            <person name="Nielsen P.H."/>
            <person name="Albertsen M."/>
        </authorList>
    </citation>
    <scope>NUCLEOTIDE SEQUENCE</scope>
    <source>
        <strain evidence="12">Bjer_18-Q3-R1-45_BAT3C.347</strain>
    </source>
</reference>
<dbReference type="Gene3D" id="3.90.950.10">
    <property type="match status" value="1"/>
</dbReference>
<gene>
    <name evidence="12" type="primary">rdgB</name>
    <name evidence="12" type="ORF">IPH26_01685</name>
</gene>
<dbReference type="InterPro" id="IPR020922">
    <property type="entry name" value="dITP/XTP_pyrophosphatase"/>
</dbReference>
<dbReference type="EC" id="3.6.1.66" evidence="10"/>
<comment type="similarity">
    <text evidence="1 10 11">Belongs to the HAM1 NTPase family.</text>
</comment>
<dbReference type="FunFam" id="3.90.950.10:FF:000001">
    <property type="entry name" value="dITP/XTP pyrophosphatase"/>
    <property type="match status" value="1"/>
</dbReference>
<dbReference type="SUPFAM" id="SSF52972">
    <property type="entry name" value="ITPase-like"/>
    <property type="match status" value="1"/>
</dbReference>
<keyword evidence="7 10" id="KW-0546">Nucleotide metabolism</keyword>
<dbReference type="HAMAP" id="MF_01405">
    <property type="entry name" value="Non_canon_purine_NTPase"/>
    <property type="match status" value="1"/>
</dbReference>
<dbReference type="GO" id="GO:0009146">
    <property type="term" value="P:purine nucleoside triphosphate catabolic process"/>
    <property type="evidence" value="ECO:0007669"/>
    <property type="project" value="UniProtKB-UniRule"/>
</dbReference>
<evidence type="ECO:0000256" key="9">
    <source>
        <dbReference type="ARBA" id="ARBA00052017"/>
    </source>
</evidence>
<comment type="cofactor">
    <cofactor evidence="10">
        <name>Mg(2+)</name>
        <dbReference type="ChEBI" id="CHEBI:18420"/>
    </cofactor>
    <text evidence="10">Binds 1 Mg(2+) ion per subunit.</text>
</comment>
<dbReference type="InterPro" id="IPR002637">
    <property type="entry name" value="RdgB/HAM1"/>
</dbReference>
<dbReference type="GO" id="GO:0035870">
    <property type="term" value="F:dITP diphosphatase activity"/>
    <property type="evidence" value="ECO:0007669"/>
    <property type="project" value="UniProtKB-UniRule"/>
</dbReference>
<dbReference type="PANTHER" id="PTHR11067:SF9">
    <property type="entry name" value="INOSINE TRIPHOSPHATE PYROPHOSPHATASE"/>
    <property type="match status" value="1"/>
</dbReference>
<sequence>MSARRQLVLASNNPGKLREFSSLFANHDIELVPQSRFEVPEAAEPHLSFVENALAKARHAAQLTGLPALADDSGLCVYKLGGMPGVQSALYDQLFSGLPKDDQRNNARLLEKLADEADRRAHYVCVLVLVRSAEDPQPVIAEGEWHGEILFAPRGEGGFGYDPLFYVAQLGQSVAEIAAEMKNVLSHRAIAFGRLAARLQQGDML</sequence>
<evidence type="ECO:0000256" key="11">
    <source>
        <dbReference type="RuleBase" id="RU003781"/>
    </source>
</evidence>
<feature type="binding site" evidence="10">
    <location>
        <begin position="11"/>
        <end position="16"/>
    </location>
    <ligand>
        <name>substrate</name>
    </ligand>
</feature>
<organism evidence="12 13">
    <name type="scientific">Candidatus Methylophosphatis roskildensis</name>
    <dbReference type="NCBI Taxonomy" id="2899263"/>
    <lineage>
        <taxon>Bacteria</taxon>
        <taxon>Pseudomonadati</taxon>
        <taxon>Pseudomonadota</taxon>
        <taxon>Betaproteobacteria</taxon>
        <taxon>Nitrosomonadales</taxon>
        <taxon>Sterolibacteriaceae</taxon>
        <taxon>Candidatus Methylophosphatis</taxon>
    </lineage>
</organism>
<comment type="caution">
    <text evidence="10">Lacks conserved residue(s) required for the propagation of feature annotation.</text>
</comment>
<evidence type="ECO:0000256" key="2">
    <source>
        <dbReference type="ARBA" id="ARBA00011738"/>
    </source>
</evidence>
<evidence type="ECO:0000256" key="3">
    <source>
        <dbReference type="ARBA" id="ARBA00022723"/>
    </source>
</evidence>
<comment type="catalytic activity">
    <reaction evidence="9 10">
        <text>XTP + H2O = XMP + diphosphate + H(+)</text>
        <dbReference type="Rhea" id="RHEA:28610"/>
        <dbReference type="ChEBI" id="CHEBI:15377"/>
        <dbReference type="ChEBI" id="CHEBI:15378"/>
        <dbReference type="ChEBI" id="CHEBI:33019"/>
        <dbReference type="ChEBI" id="CHEBI:57464"/>
        <dbReference type="ChEBI" id="CHEBI:61314"/>
        <dbReference type="EC" id="3.6.1.66"/>
    </reaction>
</comment>
<feature type="binding site" evidence="10">
    <location>
        <begin position="187"/>
        <end position="188"/>
    </location>
    <ligand>
        <name>substrate</name>
    </ligand>
</feature>
<evidence type="ECO:0000256" key="5">
    <source>
        <dbReference type="ARBA" id="ARBA00022801"/>
    </source>
</evidence>
<dbReference type="GO" id="GO:0036222">
    <property type="term" value="F:XTP diphosphatase activity"/>
    <property type="evidence" value="ECO:0007669"/>
    <property type="project" value="UniProtKB-UniRule"/>
</dbReference>
<accession>A0A9D7HKA8</accession>
<feature type="binding site" evidence="10">
    <location>
        <position position="73"/>
    </location>
    <ligand>
        <name>substrate</name>
    </ligand>
</feature>
<dbReference type="GO" id="GO:0000166">
    <property type="term" value="F:nucleotide binding"/>
    <property type="evidence" value="ECO:0007669"/>
    <property type="project" value="UniProtKB-KW"/>
</dbReference>
<dbReference type="InterPro" id="IPR029001">
    <property type="entry name" value="ITPase-like_fam"/>
</dbReference>
<evidence type="ECO:0000256" key="4">
    <source>
        <dbReference type="ARBA" id="ARBA00022741"/>
    </source>
</evidence>
<feature type="binding site" evidence="10">
    <location>
        <position position="182"/>
    </location>
    <ligand>
        <name>substrate</name>
    </ligand>
</feature>
<keyword evidence="5 10" id="KW-0378">Hydrolase</keyword>
<name>A0A9D7HKA8_9PROT</name>
<feature type="binding site" evidence="10">
    <location>
        <begin position="159"/>
        <end position="162"/>
    </location>
    <ligand>
        <name>substrate</name>
    </ligand>
</feature>
<dbReference type="GO" id="GO:0005829">
    <property type="term" value="C:cytosol"/>
    <property type="evidence" value="ECO:0007669"/>
    <property type="project" value="TreeGrafter"/>
</dbReference>
<dbReference type="GO" id="GO:0017111">
    <property type="term" value="F:ribonucleoside triphosphate phosphatase activity"/>
    <property type="evidence" value="ECO:0007669"/>
    <property type="project" value="InterPro"/>
</dbReference>
<comment type="function">
    <text evidence="10">Pyrophosphatase that catalyzes the hydrolysis of nucleoside triphosphates to their monophosphate derivatives, with a high preference for the non-canonical purine nucleotides XTP (xanthosine triphosphate), dITP (deoxyinosine triphosphate) and ITP. Seems to function as a house-cleaning enzyme that removes non-canonical purine nucleotides from the nucleotide pool, thus preventing their incorporation into DNA/RNA and avoiding chromosomal lesions.</text>
</comment>
<dbReference type="GO" id="GO:0046872">
    <property type="term" value="F:metal ion binding"/>
    <property type="evidence" value="ECO:0007669"/>
    <property type="project" value="UniProtKB-KW"/>
</dbReference>
<evidence type="ECO:0000256" key="7">
    <source>
        <dbReference type="ARBA" id="ARBA00023080"/>
    </source>
</evidence>
<evidence type="ECO:0000256" key="6">
    <source>
        <dbReference type="ARBA" id="ARBA00022842"/>
    </source>
</evidence>
<evidence type="ECO:0000313" key="12">
    <source>
        <dbReference type="EMBL" id="MBK6971709.1"/>
    </source>
</evidence>
<dbReference type="EMBL" id="JADJEV010000001">
    <property type="protein sequence ID" value="MBK6971709.1"/>
    <property type="molecule type" value="Genomic_DNA"/>
</dbReference>
<keyword evidence="3 10" id="KW-0479">Metal-binding</keyword>
<dbReference type="NCBIfam" id="TIGR00042">
    <property type="entry name" value="RdgB/HAM1 family non-canonical purine NTP pyrophosphatase"/>
    <property type="match status" value="1"/>
</dbReference>
<evidence type="ECO:0000256" key="1">
    <source>
        <dbReference type="ARBA" id="ARBA00008023"/>
    </source>
</evidence>